<dbReference type="InterPro" id="IPR012910">
    <property type="entry name" value="Plug_dom"/>
</dbReference>
<dbReference type="SUPFAM" id="SSF49452">
    <property type="entry name" value="Starch-binding domain-like"/>
    <property type="match status" value="1"/>
</dbReference>
<comment type="subcellular location">
    <subcellularLocation>
        <location evidence="1 8">Cell outer membrane</location>
        <topology evidence="1 8">Multi-pass membrane protein</topology>
    </subcellularLocation>
</comment>
<evidence type="ECO:0000259" key="10">
    <source>
        <dbReference type="Pfam" id="PF07715"/>
    </source>
</evidence>
<dbReference type="Pfam" id="PF13620">
    <property type="entry name" value="CarboxypepD_reg"/>
    <property type="match status" value="1"/>
</dbReference>
<reference evidence="12 13" key="1">
    <citation type="submission" date="2016-09" db="EMBL/GenBank/DDBJ databases">
        <title>Genome-resolved meta-omics ties microbial dynamics to process performance in biotechnology for thiocyanate degradation.</title>
        <authorList>
            <person name="Kantor R.S."/>
            <person name="Huddy R.J."/>
            <person name="Iyer R."/>
            <person name="Thomas B.C."/>
            <person name="Brown C.T."/>
            <person name="Anantharaman K."/>
            <person name="Tringe S."/>
            <person name="Hettich R.L."/>
            <person name="Harrison S.T."/>
            <person name="Banfield J.F."/>
        </authorList>
    </citation>
    <scope>NUCLEOTIDE SEQUENCE [LARGE SCALE GENOMIC DNA]</scope>
    <source>
        <strain evidence="12">59-99</strain>
    </source>
</reference>
<evidence type="ECO:0000256" key="2">
    <source>
        <dbReference type="ARBA" id="ARBA00022448"/>
    </source>
</evidence>
<comment type="caution">
    <text evidence="12">The sequence shown here is derived from an EMBL/GenBank/DDBJ whole genome shotgun (WGS) entry which is preliminary data.</text>
</comment>
<evidence type="ECO:0000256" key="9">
    <source>
        <dbReference type="SAM" id="SignalP"/>
    </source>
</evidence>
<dbReference type="InterPro" id="IPR039426">
    <property type="entry name" value="TonB-dep_rcpt-like"/>
</dbReference>
<feature type="signal peptide" evidence="9">
    <location>
        <begin position="1"/>
        <end position="16"/>
    </location>
</feature>
<dbReference type="GO" id="GO:0015344">
    <property type="term" value="F:siderophore uptake transmembrane transporter activity"/>
    <property type="evidence" value="ECO:0007669"/>
    <property type="project" value="TreeGrafter"/>
</dbReference>
<dbReference type="PANTHER" id="PTHR30069">
    <property type="entry name" value="TONB-DEPENDENT OUTER MEMBRANE RECEPTOR"/>
    <property type="match status" value="1"/>
</dbReference>
<dbReference type="GO" id="GO:0009279">
    <property type="term" value="C:cell outer membrane"/>
    <property type="evidence" value="ECO:0007669"/>
    <property type="project" value="UniProtKB-SubCell"/>
</dbReference>
<keyword evidence="7 8" id="KW-0998">Cell outer membrane</keyword>
<evidence type="ECO:0000256" key="5">
    <source>
        <dbReference type="ARBA" id="ARBA00022729"/>
    </source>
</evidence>
<evidence type="ECO:0000313" key="12">
    <source>
        <dbReference type="EMBL" id="OJX57789.1"/>
    </source>
</evidence>
<sequence length="1044" mass="114591">MIVVIAMAMSAATAVAGITGILTGKVTGQDKKPVSGATVRVLGTTRGGITKGDGNYNIVNIVAGTYDIRITAIGYDTALKRVSISADQTVTLNIVLAQGGIQTKVVDVSAEKEMVSTTDIGTSRAIKGSDLVKLGIDNTAAALGRVAGVQVSGNGFNIRGSRTTETQVLVDGLTVTDQFTGGLGNSGATVSAAMPSPLATEEVQAQTGGFGAEYGNAIGGVVNTVVKTGKIDRFEGILRWRKDVPFLFGKANNGIQAGSPLEDVVDATLGGPLGIGRSTFFVSVRNTFQNNRNFGLQVMDPIGNNLGMMPNNRTWSRNITGRLKFQFNNDIFLLVGGMYGLVNGERTDWAWLYANDQGYKVDMNGRAILGADGLPQYNGVPTRNAKLIAVQEFSNNAFAQINHTLGENTFYELRVSFNGKITETGKRKTGDAPGLFSGFDLYYPEDNMSFADTVYTQGPNKIVDAYDYLRTQRYSDDGLALLEVTAPNPITGYVEGIGDFQSTANPYGLLGYFAARGNEGGVDFRNARFWQVDGSITHNLLTGDTRHTFKAGFELRLLRLSRHYNANPWDGSPFYDVYGADYGGNIYAEINPNDPQSEAAKLASEKPYTPTTASFFVQDQIQFKGLVFTPGLRVDYMNSDAMYRTSYDIFYPFGSPTGFASTKAKLYLSPRITVTYPVSDDGRKTLNLSYGIYYQAPPWSDYYDSFNAFQLRGSQVLGNPNMEMQRTNQYQIAYNHQFNDDIAITATGYYKDIYNQAGLAYVRIVPIPFYQRILADYGSSRGLELTLQKRMTNNWSFNLNYTLAQATGTANNSAVAVGLDPATGQPAYPVTDFPLDYDRRHRVNGAISLEWGRDEGPTIGGIAFLEHVTFTLSGFWQTGLPYTPVDYRGQATGQINSGRFPANWNSELRLVRNIPLGDVIGGNTSVDIFVDATNLFNFTDAIRYYTRTGSPDYDGFALNRVPGDFPAAAYYKTGDKSRKETVAPSQYDRVGRRLYNERIDYNSDGIVTQDETYRGYQEYVQTVVAQQGNYQFPRQVYFGVTFRF</sequence>
<keyword evidence="4 8" id="KW-0812">Transmembrane</keyword>
<dbReference type="InterPro" id="IPR036942">
    <property type="entry name" value="Beta-barrel_TonB_sf"/>
</dbReference>
<dbReference type="GO" id="GO:0030246">
    <property type="term" value="F:carbohydrate binding"/>
    <property type="evidence" value="ECO:0007669"/>
    <property type="project" value="InterPro"/>
</dbReference>
<feature type="domain" description="TonB-dependent receptor plug" evidence="10">
    <location>
        <begin position="124"/>
        <end position="221"/>
    </location>
</feature>
<dbReference type="EMBL" id="MKVH01000021">
    <property type="protein sequence ID" value="OJX57789.1"/>
    <property type="molecule type" value="Genomic_DNA"/>
</dbReference>
<dbReference type="Gene3D" id="2.40.170.20">
    <property type="entry name" value="TonB-dependent receptor, beta-barrel domain"/>
    <property type="match status" value="1"/>
</dbReference>
<organism evidence="12 13">
    <name type="scientific">Candidatus Kapaibacterium thiocyanatum</name>
    <dbReference type="NCBI Taxonomy" id="1895771"/>
    <lineage>
        <taxon>Bacteria</taxon>
        <taxon>Pseudomonadati</taxon>
        <taxon>Candidatus Kapaibacteriota</taxon>
        <taxon>Candidatus Kapaibacteriia</taxon>
        <taxon>Candidatus Kapaibacteriales</taxon>
        <taxon>Candidatus Kapaibacteriaceae</taxon>
        <taxon>Candidatus Kapaibacterium</taxon>
    </lineage>
</organism>
<evidence type="ECO:0000256" key="3">
    <source>
        <dbReference type="ARBA" id="ARBA00022452"/>
    </source>
</evidence>
<evidence type="ECO:0000256" key="4">
    <source>
        <dbReference type="ARBA" id="ARBA00022692"/>
    </source>
</evidence>
<evidence type="ECO:0000256" key="7">
    <source>
        <dbReference type="ARBA" id="ARBA00023237"/>
    </source>
</evidence>
<evidence type="ECO:0000313" key="13">
    <source>
        <dbReference type="Proteomes" id="UP000184233"/>
    </source>
</evidence>
<dbReference type="Proteomes" id="UP000184233">
    <property type="component" value="Unassembled WGS sequence"/>
</dbReference>
<dbReference type="GO" id="GO:0044718">
    <property type="term" value="P:siderophore transmembrane transport"/>
    <property type="evidence" value="ECO:0007669"/>
    <property type="project" value="TreeGrafter"/>
</dbReference>
<dbReference type="PROSITE" id="PS52016">
    <property type="entry name" value="TONB_DEPENDENT_REC_3"/>
    <property type="match status" value="1"/>
</dbReference>
<gene>
    <name evidence="12" type="ORF">BGO89_07405</name>
</gene>
<name>A0A1M3KZ75_9BACT</name>
<proteinExistence type="inferred from homology"/>
<evidence type="ECO:0000256" key="1">
    <source>
        <dbReference type="ARBA" id="ARBA00004571"/>
    </source>
</evidence>
<dbReference type="InterPro" id="IPR013784">
    <property type="entry name" value="Carb-bd-like_fold"/>
</dbReference>
<keyword evidence="3 8" id="KW-1134">Transmembrane beta strand</keyword>
<feature type="chain" id="PRO_5012228662" description="TonB-dependent receptor plug domain-containing protein" evidence="9">
    <location>
        <begin position="17"/>
        <end position="1044"/>
    </location>
</feature>
<accession>A0A1M3KZ75</accession>
<dbReference type="Pfam" id="PF07715">
    <property type="entry name" value="Plug"/>
    <property type="match status" value="1"/>
</dbReference>
<evidence type="ECO:0000256" key="8">
    <source>
        <dbReference type="PROSITE-ProRule" id="PRU01360"/>
    </source>
</evidence>
<evidence type="ECO:0008006" key="14">
    <source>
        <dbReference type="Google" id="ProtNLM"/>
    </source>
</evidence>
<dbReference type="Pfam" id="PF14905">
    <property type="entry name" value="OMP_b-brl_3"/>
    <property type="match status" value="1"/>
</dbReference>
<comment type="similarity">
    <text evidence="8">Belongs to the TonB-dependent receptor family.</text>
</comment>
<dbReference type="InterPro" id="IPR041700">
    <property type="entry name" value="OMP_b-brl_3"/>
</dbReference>
<dbReference type="STRING" id="1895771.BGO89_07405"/>
<dbReference type="SUPFAM" id="SSF56935">
    <property type="entry name" value="Porins"/>
    <property type="match status" value="1"/>
</dbReference>
<keyword evidence="5 9" id="KW-0732">Signal</keyword>
<protein>
    <recommendedName>
        <fullName evidence="14">TonB-dependent receptor plug domain-containing protein</fullName>
    </recommendedName>
</protein>
<keyword evidence="6 8" id="KW-0472">Membrane</keyword>
<feature type="domain" description="Outer membrane protein beta-barrel" evidence="11">
    <location>
        <begin position="601"/>
        <end position="812"/>
    </location>
</feature>
<dbReference type="AlphaFoldDB" id="A0A1M3KZ75"/>
<dbReference type="Gene3D" id="2.60.40.1120">
    <property type="entry name" value="Carboxypeptidase-like, regulatory domain"/>
    <property type="match status" value="1"/>
</dbReference>
<dbReference type="PANTHER" id="PTHR30069:SF29">
    <property type="entry name" value="HEMOGLOBIN AND HEMOGLOBIN-HAPTOGLOBIN-BINDING PROTEIN 1-RELATED"/>
    <property type="match status" value="1"/>
</dbReference>
<evidence type="ECO:0000259" key="11">
    <source>
        <dbReference type="Pfam" id="PF14905"/>
    </source>
</evidence>
<evidence type="ECO:0000256" key="6">
    <source>
        <dbReference type="ARBA" id="ARBA00023136"/>
    </source>
</evidence>
<keyword evidence="2 8" id="KW-0813">Transport</keyword>
<dbReference type="InterPro" id="IPR037066">
    <property type="entry name" value="Plug_dom_sf"/>
</dbReference>
<dbReference type="Gene3D" id="2.170.130.10">
    <property type="entry name" value="TonB-dependent receptor, plug domain"/>
    <property type="match status" value="1"/>
</dbReference>